<dbReference type="SUPFAM" id="SSF46785">
    <property type="entry name" value="Winged helix' DNA-binding domain"/>
    <property type="match status" value="1"/>
</dbReference>
<keyword evidence="5" id="KW-0804">Transcription</keyword>
<dbReference type="PANTHER" id="PTHR46577:SF1">
    <property type="entry name" value="HTH-TYPE TRANSCRIPTIONAL REGULATORY PROTEIN GABR"/>
    <property type="match status" value="1"/>
</dbReference>
<proteinExistence type="inferred from homology"/>
<evidence type="ECO:0000256" key="1">
    <source>
        <dbReference type="ARBA" id="ARBA00005384"/>
    </source>
</evidence>
<keyword evidence="4" id="KW-0238">DNA-binding</keyword>
<dbReference type="PANTHER" id="PTHR46577">
    <property type="entry name" value="HTH-TYPE TRANSCRIPTIONAL REGULATORY PROTEIN GABR"/>
    <property type="match status" value="1"/>
</dbReference>
<dbReference type="InterPro" id="IPR036388">
    <property type="entry name" value="WH-like_DNA-bd_sf"/>
</dbReference>
<dbReference type="PROSITE" id="PS50949">
    <property type="entry name" value="HTH_GNTR"/>
    <property type="match status" value="1"/>
</dbReference>
<dbReference type="InterPro" id="IPR015424">
    <property type="entry name" value="PyrdxlP-dep_Trfase"/>
</dbReference>
<comment type="similarity">
    <text evidence="1">In the C-terminal section; belongs to the class-I pyridoxal-phosphate-dependent aminotransferase family.</text>
</comment>
<dbReference type="Proteomes" id="UP000677244">
    <property type="component" value="Unassembled WGS sequence"/>
</dbReference>
<evidence type="ECO:0000313" key="7">
    <source>
        <dbReference type="EMBL" id="MBO9204298.1"/>
    </source>
</evidence>
<accession>A0ABS3Z2P9</accession>
<protein>
    <submittedName>
        <fullName evidence="7">PLP-dependent aminotransferase family protein</fullName>
    </submittedName>
</protein>
<keyword evidence="7" id="KW-0808">Transferase</keyword>
<dbReference type="SMART" id="SM00345">
    <property type="entry name" value="HTH_GNTR"/>
    <property type="match status" value="1"/>
</dbReference>
<dbReference type="InterPro" id="IPR051446">
    <property type="entry name" value="HTH_trans_reg/aminotransferase"/>
</dbReference>
<evidence type="ECO:0000256" key="2">
    <source>
        <dbReference type="ARBA" id="ARBA00022898"/>
    </source>
</evidence>
<dbReference type="InterPro" id="IPR000524">
    <property type="entry name" value="Tscrpt_reg_HTH_GntR"/>
</dbReference>
<feature type="domain" description="HTH gntR-type" evidence="6">
    <location>
        <begin position="16"/>
        <end position="84"/>
    </location>
</feature>
<evidence type="ECO:0000256" key="4">
    <source>
        <dbReference type="ARBA" id="ARBA00023125"/>
    </source>
</evidence>
<evidence type="ECO:0000313" key="8">
    <source>
        <dbReference type="Proteomes" id="UP000677244"/>
    </source>
</evidence>
<dbReference type="Pfam" id="PF00155">
    <property type="entry name" value="Aminotran_1_2"/>
    <property type="match status" value="1"/>
</dbReference>
<sequence>MLPYKSLIQLDRNSSLSLHIQVCNSFITLISNGTLQPSALLPSTRVLAELIGIHRNTVKLAYEELISQGWADSVPRKGIFVLSKLPIITRKRLPGIQPELRQQEPFKWNNRFSRAITGMNLQTAKLTIDDGFPDVRLTPIDELMREYRSISRKSFGRNFLKYGSAKGSEHLRASIAHNLYNTRGITVSPENILITKGSQMGIYLASQLLLNQQAHIAVGTSNYVLADNTFLYHGAKLVRIPVDEYGLDIDYLEKALRRKEIKAVYVIPHHHFPTTVTMSMERRLKLLTLAREYRFAILEDDYDFDFHYENKPYLPLASIDHHQNVIYIGSVTKTVAPALRIGFMIGPAAFINAAASLRELIDKQGDTVLEEAFAVLFDNGEMERYFRKSIKAYKERRDLFCKVLQADLSNSIAFRVPEGGLAVWAQFDKKINLVKLAERASKQGLLIADGSFYKNESFSTNGLRLGFASLRPNEIITALTKLKQAL</sequence>
<dbReference type="GO" id="GO:0008483">
    <property type="term" value="F:transaminase activity"/>
    <property type="evidence" value="ECO:0007669"/>
    <property type="project" value="UniProtKB-KW"/>
</dbReference>
<keyword evidence="2" id="KW-0663">Pyridoxal phosphate</keyword>
<reference evidence="7 8" key="1">
    <citation type="submission" date="2021-03" db="EMBL/GenBank/DDBJ databases">
        <title>Assistant Professor.</title>
        <authorList>
            <person name="Huq M.A."/>
        </authorList>
    </citation>
    <scope>NUCLEOTIDE SEQUENCE [LARGE SCALE GENOMIC DNA]</scope>
    <source>
        <strain evidence="7 8">MAH-29</strain>
    </source>
</reference>
<keyword evidence="8" id="KW-1185">Reference proteome</keyword>
<keyword evidence="7" id="KW-0032">Aminotransferase</keyword>
<dbReference type="InterPro" id="IPR004839">
    <property type="entry name" value="Aminotransferase_I/II_large"/>
</dbReference>
<dbReference type="RefSeq" id="WP_209142727.1">
    <property type="nucleotide sequence ID" value="NZ_JAGHKO010000011.1"/>
</dbReference>
<evidence type="ECO:0000256" key="5">
    <source>
        <dbReference type="ARBA" id="ARBA00023163"/>
    </source>
</evidence>
<dbReference type="CDD" id="cd07377">
    <property type="entry name" value="WHTH_GntR"/>
    <property type="match status" value="1"/>
</dbReference>
<dbReference type="Gene3D" id="3.40.640.10">
    <property type="entry name" value="Type I PLP-dependent aspartate aminotransferase-like (Major domain)"/>
    <property type="match status" value="1"/>
</dbReference>
<gene>
    <name evidence="7" type="ORF">J7I42_28680</name>
</gene>
<dbReference type="InterPro" id="IPR015421">
    <property type="entry name" value="PyrdxlP-dep_Trfase_major"/>
</dbReference>
<dbReference type="EMBL" id="JAGHKO010000011">
    <property type="protein sequence ID" value="MBO9204298.1"/>
    <property type="molecule type" value="Genomic_DNA"/>
</dbReference>
<dbReference type="SUPFAM" id="SSF53383">
    <property type="entry name" value="PLP-dependent transferases"/>
    <property type="match status" value="1"/>
</dbReference>
<dbReference type="CDD" id="cd00609">
    <property type="entry name" value="AAT_like"/>
    <property type="match status" value="1"/>
</dbReference>
<dbReference type="Gene3D" id="1.10.10.10">
    <property type="entry name" value="Winged helix-like DNA-binding domain superfamily/Winged helix DNA-binding domain"/>
    <property type="match status" value="1"/>
</dbReference>
<keyword evidence="3" id="KW-0805">Transcription regulation</keyword>
<evidence type="ECO:0000259" key="6">
    <source>
        <dbReference type="PROSITE" id="PS50949"/>
    </source>
</evidence>
<evidence type="ECO:0000256" key="3">
    <source>
        <dbReference type="ARBA" id="ARBA00023015"/>
    </source>
</evidence>
<comment type="caution">
    <text evidence="7">The sequence shown here is derived from an EMBL/GenBank/DDBJ whole genome shotgun (WGS) entry which is preliminary data.</text>
</comment>
<dbReference type="Pfam" id="PF00392">
    <property type="entry name" value="GntR"/>
    <property type="match status" value="1"/>
</dbReference>
<dbReference type="InterPro" id="IPR036390">
    <property type="entry name" value="WH_DNA-bd_sf"/>
</dbReference>
<organism evidence="7 8">
    <name type="scientific">Niastella soli</name>
    <dbReference type="NCBI Taxonomy" id="2821487"/>
    <lineage>
        <taxon>Bacteria</taxon>
        <taxon>Pseudomonadati</taxon>
        <taxon>Bacteroidota</taxon>
        <taxon>Chitinophagia</taxon>
        <taxon>Chitinophagales</taxon>
        <taxon>Chitinophagaceae</taxon>
        <taxon>Niastella</taxon>
    </lineage>
</organism>
<name>A0ABS3Z2P9_9BACT</name>